<gene>
    <name evidence="1" type="ORF">MMIC_P0629</name>
</gene>
<sequence>MVRDFIGPSIDIGFRVASLSTPRKMMVSVDLALLVAKVRGATSPEDNPPMLDLRYDGKKILKGVLDNKPYPMFWIDTMPDSEEEISNQEAEILGYNVSTIENIKIFVDEFISTHGGDLFCCLPYIINDKAALFSKRQPPAKHKRVIDAYSAMYDGVSDDPE</sequence>
<dbReference type="Proteomes" id="UP000231632">
    <property type="component" value="Unassembled WGS sequence"/>
</dbReference>
<organism evidence="1 2">
    <name type="scientific">Mariprofundus micogutta</name>
    <dbReference type="NCBI Taxonomy" id="1921010"/>
    <lineage>
        <taxon>Bacteria</taxon>
        <taxon>Pseudomonadati</taxon>
        <taxon>Pseudomonadota</taxon>
        <taxon>Candidatius Mariprofundia</taxon>
        <taxon>Mariprofundales</taxon>
        <taxon>Mariprofundaceae</taxon>
        <taxon>Mariprofundus</taxon>
    </lineage>
</organism>
<dbReference type="AlphaFoldDB" id="A0A1L8CL78"/>
<evidence type="ECO:0000313" key="2">
    <source>
        <dbReference type="Proteomes" id="UP000231632"/>
    </source>
</evidence>
<evidence type="ECO:0000313" key="1">
    <source>
        <dbReference type="EMBL" id="GAV19678.1"/>
    </source>
</evidence>
<reference evidence="1 2" key="1">
    <citation type="journal article" date="2017" name="Arch. Microbiol.">
        <title>Mariprofundus micogutta sp. nov., a novel iron-oxidizing zetaproteobacterium isolated from a deep-sea hydrothermal field at the Bayonnaise knoll of the Izu-Ogasawara arc, and a description of Mariprofundales ord. nov. and Zetaproteobacteria classis nov.</title>
        <authorList>
            <person name="Makita H."/>
            <person name="Tanaka E."/>
            <person name="Mitsunobu S."/>
            <person name="Miyazaki M."/>
            <person name="Nunoura T."/>
            <person name="Uematsu K."/>
            <person name="Takaki Y."/>
            <person name="Nishi S."/>
            <person name="Shimamura S."/>
            <person name="Takai K."/>
        </authorList>
    </citation>
    <scope>NUCLEOTIDE SEQUENCE [LARGE SCALE GENOMIC DNA]</scope>
    <source>
        <strain evidence="1 2">ET2</strain>
    </source>
</reference>
<proteinExistence type="predicted"/>
<name>A0A1L8CL78_9PROT</name>
<dbReference type="STRING" id="1921010.MMIC_P0629"/>
<dbReference type="EMBL" id="BDFD01000003">
    <property type="protein sequence ID" value="GAV19678.1"/>
    <property type="molecule type" value="Genomic_DNA"/>
</dbReference>
<keyword evidence="2" id="KW-1185">Reference proteome</keyword>
<accession>A0A1L8CL78</accession>
<protein>
    <submittedName>
        <fullName evidence="1">Uncharacterized protein</fullName>
    </submittedName>
</protein>
<comment type="caution">
    <text evidence="1">The sequence shown here is derived from an EMBL/GenBank/DDBJ whole genome shotgun (WGS) entry which is preliminary data.</text>
</comment>